<feature type="transmembrane region" description="Helical" evidence="1">
    <location>
        <begin position="284"/>
        <end position="300"/>
    </location>
</feature>
<sequence length="763" mass="84652">MNNAISSSRGLLPLFFAALLALFACVGLFTFPSYHILLLLAASAYVAALRYFNFTWLYVLLFATFAVNLAPWTGRYLVDELDIFVAITGAYFFIKYRNEYEVSRHLLLSVLLVVLCLLTSFDSSWFNIFQPLAVNFYVSPLNGFVIFKGFVWALVLVWAFNQQKRSDSTRALKHLLQASMFAAFASFTIVMWEKQVLGTLFSGADVYTKVNTFFNLSSAYRTTGIISGMHTGGESIDGLYLTLLPLVFGACFFFKHNAVRFIAIAAVVAVMYCVLMGFTRATYAASFISMAVCSTLYFFERWRSTSAPNVENIGKPVYSNMSFSLVVGNLLAYLLLVYSVYALHQYTGYYAELSAGLLYTITIALSQVRSINLVMKLIGMIIGYIGFFYINVDSFNNSQWVDVSTVSTSALYIATSLPLIAFTTLFVIKRRGIFELPRLVTETITLVLFGVLMAAAFSGARINIRAETSASDFNTRMEHWQGIVESGRWSAADIALGHGLGTMPTNYALSGKGELDRIGTFEINPQTAVLTVIPGSDLMLTQRTPIDSNGAYLFEMTYSTNEDVQVAVALCRRNMIIFEFWAHGCGNIIRRTLPSTGADESKTYLMGLTATKDTFFGLPGALTIKTTAGNVPITIESISLVNADGEQLLKNNSFDDGGDFWFFYYDFEHLVWHIKNLYLSFAYQFGVIGALLIGALIVSAAIAFNSKNQLLSLPAAIFSAFLAGQFAFGLFGDPLDSSRTNMWFFFLLFGALLPSHKSPPRQI</sequence>
<keyword evidence="1" id="KW-0812">Transmembrane</keyword>
<feature type="transmembrane region" description="Helical" evidence="1">
    <location>
        <begin position="261"/>
        <end position="278"/>
    </location>
</feature>
<proteinExistence type="predicted"/>
<feature type="transmembrane region" description="Helical" evidence="1">
    <location>
        <begin position="321"/>
        <end position="341"/>
    </location>
</feature>
<dbReference type="RefSeq" id="WP_163104875.1">
    <property type="nucleotide sequence ID" value="NZ_JAAAWO010000001.1"/>
</dbReference>
<feature type="transmembrane region" description="Helical" evidence="1">
    <location>
        <begin position="12"/>
        <end position="39"/>
    </location>
</feature>
<feature type="transmembrane region" description="Helical" evidence="1">
    <location>
        <begin position="410"/>
        <end position="428"/>
    </location>
</feature>
<protein>
    <submittedName>
        <fullName evidence="2">Uncharacterized protein</fullName>
    </submittedName>
</protein>
<feature type="transmembrane region" description="Helical" evidence="1">
    <location>
        <begin position="51"/>
        <end position="70"/>
    </location>
</feature>
<evidence type="ECO:0000313" key="2">
    <source>
        <dbReference type="EMBL" id="NDW14286.1"/>
    </source>
</evidence>
<feature type="transmembrane region" description="Helical" evidence="1">
    <location>
        <begin position="681"/>
        <end position="703"/>
    </location>
</feature>
<feature type="transmembrane region" description="Helical" evidence="1">
    <location>
        <begin position="440"/>
        <end position="460"/>
    </location>
</feature>
<evidence type="ECO:0000256" key="1">
    <source>
        <dbReference type="SAM" id="Phobius"/>
    </source>
</evidence>
<reference evidence="2 3" key="1">
    <citation type="submission" date="2020-01" db="EMBL/GenBank/DDBJ databases">
        <title>Genomes of bacteria type strains.</title>
        <authorList>
            <person name="Chen J."/>
            <person name="Zhu S."/>
            <person name="Yang J."/>
        </authorList>
    </citation>
    <scope>NUCLEOTIDE SEQUENCE [LARGE SCALE GENOMIC DNA]</scope>
    <source>
        <strain evidence="2 3">LMG 24078</strain>
    </source>
</reference>
<feature type="transmembrane region" description="Helical" evidence="1">
    <location>
        <begin position="710"/>
        <end position="728"/>
    </location>
</feature>
<feature type="transmembrane region" description="Helical" evidence="1">
    <location>
        <begin position="141"/>
        <end position="160"/>
    </location>
</feature>
<keyword evidence="1" id="KW-0472">Membrane</keyword>
<feature type="transmembrane region" description="Helical" evidence="1">
    <location>
        <begin position="76"/>
        <end position="94"/>
    </location>
</feature>
<dbReference type="Proteomes" id="UP000471381">
    <property type="component" value="Unassembled WGS sequence"/>
</dbReference>
<keyword evidence="1" id="KW-1133">Transmembrane helix</keyword>
<feature type="transmembrane region" description="Helical" evidence="1">
    <location>
        <begin position="347"/>
        <end position="366"/>
    </location>
</feature>
<evidence type="ECO:0000313" key="3">
    <source>
        <dbReference type="Proteomes" id="UP000471381"/>
    </source>
</evidence>
<accession>A0A6N9TED4</accession>
<feature type="transmembrane region" description="Helical" evidence="1">
    <location>
        <begin position="373"/>
        <end position="390"/>
    </location>
</feature>
<organism evidence="2 3">
    <name type="scientific">Alteromonas genovensis</name>
    <dbReference type="NCBI Taxonomy" id="471225"/>
    <lineage>
        <taxon>Bacteria</taxon>
        <taxon>Pseudomonadati</taxon>
        <taxon>Pseudomonadota</taxon>
        <taxon>Gammaproteobacteria</taxon>
        <taxon>Alteromonadales</taxon>
        <taxon>Alteromonadaceae</taxon>
        <taxon>Alteromonas/Salinimonas group</taxon>
        <taxon>Alteromonas</taxon>
    </lineage>
</organism>
<feature type="transmembrane region" description="Helical" evidence="1">
    <location>
        <begin position="172"/>
        <end position="192"/>
    </location>
</feature>
<dbReference type="EMBL" id="JAAAWO010000001">
    <property type="protein sequence ID" value="NDW14286.1"/>
    <property type="molecule type" value="Genomic_DNA"/>
</dbReference>
<feature type="transmembrane region" description="Helical" evidence="1">
    <location>
        <begin position="106"/>
        <end position="129"/>
    </location>
</feature>
<feature type="transmembrane region" description="Helical" evidence="1">
    <location>
        <begin position="238"/>
        <end position="254"/>
    </location>
</feature>
<comment type="caution">
    <text evidence="2">The sequence shown here is derived from an EMBL/GenBank/DDBJ whole genome shotgun (WGS) entry which is preliminary data.</text>
</comment>
<dbReference type="Gene3D" id="2.60.120.260">
    <property type="entry name" value="Galactose-binding domain-like"/>
    <property type="match status" value="1"/>
</dbReference>
<keyword evidence="3" id="KW-1185">Reference proteome</keyword>
<dbReference type="AlphaFoldDB" id="A0A6N9TED4"/>
<gene>
    <name evidence="2" type="ORF">GTQ48_01890</name>
</gene>
<name>A0A6N9TED4_9ALTE</name>